<accession>A0A8J6TVV3</accession>
<evidence type="ECO:0000259" key="4">
    <source>
        <dbReference type="SMART" id="SM00738"/>
    </source>
</evidence>
<dbReference type="InterPro" id="IPR010215">
    <property type="entry name" value="Transcription_antiterm_RfaH"/>
</dbReference>
<evidence type="ECO:0000256" key="3">
    <source>
        <dbReference type="ARBA" id="ARBA00023163"/>
    </source>
</evidence>
<dbReference type="GO" id="GO:0006354">
    <property type="term" value="P:DNA-templated transcription elongation"/>
    <property type="evidence" value="ECO:0007669"/>
    <property type="project" value="InterPro"/>
</dbReference>
<dbReference type="InterPro" id="IPR006645">
    <property type="entry name" value="NGN-like_dom"/>
</dbReference>
<dbReference type="SUPFAM" id="SSF82679">
    <property type="entry name" value="N-utilization substance G protein NusG, N-terminal domain"/>
    <property type="match status" value="1"/>
</dbReference>
<dbReference type="SMART" id="SM00738">
    <property type="entry name" value="NGN"/>
    <property type="match status" value="1"/>
</dbReference>
<dbReference type="EMBL" id="JACNFK010000025">
    <property type="protein sequence ID" value="MBC8519660.1"/>
    <property type="molecule type" value="Genomic_DNA"/>
</dbReference>
<comment type="caution">
    <text evidence="5">The sequence shown here is derived from an EMBL/GenBank/DDBJ whole genome shotgun (WGS) entry which is preliminary data.</text>
</comment>
<gene>
    <name evidence="5" type="primary">rfaH</name>
    <name evidence="5" type="ORF">H8D24_04540</name>
</gene>
<dbReference type="InterPro" id="IPR036735">
    <property type="entry name" value="NGN_dom_sf"/>
</dbReference>
<evidence type="ECO:0000256" key="2">
    <source>
        <dbReference type="ARBA" id="ARBA00023015"/>
    </source>
</evidence>
<dbReference type="SUPFAM" id="SSF50104">
    <property type="entry name" value="Translation proteins SH3-like domain"/>
    <property type="match status" value="1"/>
</dbReference>
<reference evidence="5 6" key="1">
    <citation type="submission" date="2020-08" db="EMBL/GenBank/DDBJ databases">
        <title>Bridging the membrane lipid divide: bacteria of the FCB group superphylum have the potential to synthesize archaeal ether lipids.</title>
        <authorList>
            <person name="Villanueva L."/>
            <person name="Von Meijenfeldt F.A.B."/>
            <person name="Westbye A.B."/>
            <person name="Yadav S."/>
            <person name="Hopmans E.C."/>
            <person name="Dutilh B.E."/>
            <person name="Sinninghe Damste J.S."/>
        </authorList>
    </citation>
    <scope>NUCLEOTIDE SEQUENCE [LARGE SCALE GENOMIC DNA]</scope>
    <source>
        <strain evidence="5">NIOZ-UU100</strain>
    </source>
</reference>
<dbReference type="InterPro" id="IPR043425">
    <property type="entry name" value="NusG-like"/>
</dbReference>
<dbReference type="PANTHER" id="PTHR30265:SF7">
    <property type="entry name" value="TRANSCRIPTION ANTITERMINATION PROTEIN RFAH"/>
    <property type="match status" value="1"/>
</dbReference>
<evidence type="ECO:0000256" key="1">
    <source>
        <dbReference type="ARBA" id="ARBA00022814"/>
    </source>
</evidence>
<evidence type="ECO:0000313" key="6">
    <source>
        <dbReference type="Proteomes" id="UP000654401"/>
    </source>
</evidence>
<dbReference type="Proteomes" id="UP000654401">
    <property type="component" value="Unassembled WGS sequence"/>
</dbReference>
<dbReference type="CDD" id="cd09892">
    <property type="entry name" value="NGN_SP_RfaH"/>
    <property type="match status" value="1"/>
</dbReference>
<keyword evidence="2" id="KW-0805">Transcription regulation</keyword>
<dbReference type="GO" id="GO:0005829">
    <property type="term" value="C:cytosol"/>
    <property type="evidence" value="ECO:0007669"/>
    <property type="project" value="TreeGrafter"/>
</dbReference>
<protein>
    <submittedName>
        <fullName evidence="5">Transcription/translation regulatory transformer protein RfaH</fullName>
    </submittedName>
</protein>
<keyword evidence="3" id="KW-0804">Transcription</keyword>
<evidence type="ECO:0000313" key="5">
    <source>
        <dbReference type="EMBL" id="MBC8519660.1"/>
    </source>
</evidence>
<dbReference type="NCBIfam" id="TIGR01955">
    <property type="entry name" value="RfaH"/>
    <property type="match status" value="1"/>
</dbReference>
<dbReference type="InterPro" id="IPR008991">
    <property type="entry name" value="Translation_prot_SH3-like_sf"/>
</dbReference>
<feature type="domain" description="NusG-like N-terminal" evidence="4">
    <location>
        <begin position="16"/>
        <end position="118"/>
    </location>
</feature>
<name>A0A8J6TVV3_9GAMM</name>
<dbReference type="PANTHER" id="PTHR30265">
    <property type="entry name" value="RHO-INTERACTING TRANSCRIPTION TERMINATION FACTOR NUSG"/>
    <property type="match status" value="1"/>
</dbReference>
<sequence length="186" mass="21314">MSTSTSTSTKADHNESPRWYLLASKPRDEERARLNLEQQGYTTYLPMVKRERRRRGKTAVNTEPLFPRYMFIKLDRENDNWAPIRSTFGVSGLVGFGATHTNYIPIPEQVVDLLKSHEDEFGIHQLERADWFCEGDCVRITSGPFAEIEGVFMMDDGLHRAMVLIEMLGKQQHIVIESGQLAPCCH</sequence>
<dbReference type="Pfam" id="PF02357">
    <property type="entry name" value="NusG"/>
    <property type="match status" value="1"/>
</dbReference>
<dbReference type="AlphaFoldDB" id="A0A8J6TVV3"/>
<organism evidence="5 6">
    <name type="scientific">Candidatus Thiopontia autotrophica</name>
    <dbReference type="NCBI Taxonomy" id="2841688"/>
    <lineage>
        <taxon>Bacteria</taxon>
        <taxon>Pseudomonadati</taxon>
        <taxon>Pseudomonadota</taxon>
        <taxon>Gammaproteobacteria</taxon>
        <taxon>Candidatus Thiopontia</taxon>
    </lineage>
</organism>
<proteinExistence type="predicted"/>
<dbReference type="Gene3D" id="3.30.70.940">
    <property type="entry name" value="NusG, N-terminal domain"/>
    <property type="match status" value="1"/>
</dbReference>
<dbReference type="GO" id="GO:0031564">
    <property type="term" value="P:transcription antitermination"/>
    <property type="evidence" value="ECO:0007669"/>
    <property type="project" value="UniProtKB-KW"/>
</dbReference>
<dbReference type="CDD" id="cd06091">
    <property type="entry name" value="KOW_NusG"/>
    <property type="match status" value="1"/>
</dbReference>
<dbReference type="NCBIfam" id="NF006534">
    <property type="entry name" value="PRK09014.1"/>
    <property type="match status" value="1"/>
</dbReference>
<keyword evidence="1" id="KW-0889">Transcription antitermination</keyword>